<comment type="caution">
    <text evidence="5">The sequence shown here is derived from an EMBL/GenBank/DDBJ whole genome shotgun (WGS) entry which is preliminary data.</text>
</comment>
<keyword evidence="3" id="KW-0804">Transcription</keyword>
<keyword evidence="2" id="KW-0238">DNA-binding</keyword>
<accession>A0ABU6KCD6</accession>
<dbReference type="CDD" id="cd06170">
    <property type="entry name" value="LuxR_C_like"/>
    <property type="match status" value="1"/>
</dbReference>
<evidence type="ECO:0000256" key="2">
    <source>
        <dbReference type="ARBA" id="ARBA00023125"/>
    </source>
</evidence>
<dbReference type="InterPro" id="IPR016032">
    <property type="entry name" value="Sig_transdc_resp-reg_C-effctor"/>
</dbReference>
<dbReference type="PROSITE" id="PS50043">
    <property type="entry name" value="HTH_LUXR_2"/>
    <property type="match status" value="1"/>
</dbReference>
<proteinExistence type="predicted"/>
<feature type="domain" description="HTH luxR-type" evidence="4">
    <location>
        <begin position="160"/>
        <end position="225"/>
    </location>
</feature>
<dbReference type="InterPro" id="IPR000792">
    <property type="entry name" value="Tscrpt_reg_LuxR_C"/>
</dbReference>
<protein>
    <submittedName>
        <fullName evidence="5">LuxR C-terminal-related transcriptional regulator</fullName>
    </submittedName>
</protein>
<dbReference type="Pfam" id="PF00196">
    <property type="entry name" value="GerE"/>
    <property type="match status" value="1"/>
</dbReference>
<sequence>MGYHVAKLLKNQAGETLGISIIVPINKETLEHLEKEPVSRAYFSNLNVSERNAFAVSEDNNAGWFIRMLDYADPTDLAARSFSLYNLFPLLLAGGKIIVSTPLPFFQDLLRNFGFQEVEGAQHYDYGENYPSPTYLLDVSGPKLAIYLKQFTNTTYQVDILQQKFDFTPREMDIIKLILDENSNSTIAGKLYIAEVTVKKHISRILSKTRVNNRTQLIKRILEMV</sequence>
<dbReference type="SMART" id="SM00421">
    <property type="entry name" value="HTH_LUXR"/>
    <property type="match status" value="1"/>
</dbReference>
<evidence type="ECO:0000259" key="4">
    <source>
        <dbReference type="PROSITE" id="PS50043"/>
    </source>
</evidence>
<keyword evidence="1" id="KW-0805">Transcription regulation</keyword>
<reference evidence="5 6" key="1">
    <citation type="journal article" date="2024" name="Int. J. Syst. Evol. Microbiol.">
        <title>Virgibacillus tibetensis sp. nov., isolated from salt lake on the Tibetan Plateau of China.</title>
        <authorList>
            <person name="Phurbu D."/>
            <person name="Liu Z.-X."/>
            <person name="Wang R."/>
            <person name="Zheng Y.-Y."/>
            <person name="Liu H.-C."/>
            <person name="Zhou Y.-G."/>
            <person name="Yu Y.-J."/>
            <person name="Li A.-H."/>
        </authorList>
    </citation>
    <scope>NUCLEOTIDE SEQUENCE [LARGE SCALE GENOMIC DNA]</scope>
    <source>
        <strain evidence="5 6">C22-A2</strain>
    </source>
</reference>
<evidence type="ECO:0000313" key="5">
    <source>
        <dbReference type="EMBL" id="MEC5422983.1"/>
    </source>
</evidence>
<dbReference type="PRINTS" id="PR00038">
    <property type="entry name" value="HTHLUXR"/>
</dbReference>
<dbReference type="PANTHER" id="PTHR44688">
    <property type="entry name" value="DNA-BINDING TRANSCRIPTIONAL ACTIVATOR DEVR_DOSR"/>
    <property type="match status" value="1"/>
</dbReference>
<evidence type="ECO:0000256" key="1">
    <source>
        <dbReference type="ARBA" id="ARBA00023015"/>
    </source>
</evidence>
<dbReference type="SUPFAM" id="SSF46894">
    <property type="entry name" value="C-terminal effector domain of the bipartite response regulators"/>
    <property type="match status" value="1"/>
</dbReference>
<keyword evidence="6" id="KW-1185">Reference proteome</keyword>
<gene>
    <name evidence="5" type="ORF">QGM71_05655</name>
</gene>
<dbReference type="InterPro" id="IPR036388">
    <property type="entry name" value="WH-like_DNA-bd_sf"/>
</dbReference>
<evidence type="ECO:0000256" key="3">
    <source>
        <dbReference type="ARBA" id="ARBA00023163"/>
    </source>
</evidence>
<dbReference type="RefSeq" id="WP_327606554.1">
    <property type="nucleotide sequence ID" value="NZ_JARZFX010000002.1"/>
</dbReference>
<dbReference type="EMBL" id="JARZFX010000002">
    <property type="protein sequence ID" value="MEC5422983.1"/>
    <property type="molecule type" value="Genomic_DNA"/>
</dbReference>
<name>A0ABU6KCD6_9BACI</name>
<dbReference type="Proteomes" id="UP001335737">
    <property type="component" value="Unassembled WGS sequence"/>
</dbReference>
<dbReference type="Gene3D" id="1.10.10.10">
    <property type="entry name" value="Winged helix-like DNA-binding domain superfamily/Winged helix DNA-binding domain"/>
    <property type="match status" value="1"/>
</dbReference>
<evidence type="ECO:0000313" key="6">
    <source>
        <dbReference type="Proteomes" id="UP001335737"/>
    </source>
</evidence>
<organism evidence="5 6">
    <name type="scientific">Virgibacillus tibetensis</name>
    <dbReference type="NCBI Taxonomy" id="3042313"/>
    <lineage>
        <taxon>Bacteria</taxon>
        <taxon>Bacillati</taxon>
        <taxon>Bacillota</taxon>
        <taxon>Bacilli</taxon>
        <taxon>Bacillales</taxon>
        <taxon>Bacillaceae</taxon>
        <taxon>Virgibacillus</taxon>
    </lineage>
</organism>
<dbReference type="PANTHER" id="PTHR44688:SF16">
    <property type="entry name" value="DNA-BINDING TRANSCRIPTIONAL ACTIVATOR DEVR_DOSR"/>
    <property type="match status" value="1"/>
</dbReference>